<feature type="region of interest" description="Disordered" evidence="1">
    <location>
        <begin position="330"/>
        <end position="350"/>
    </location>
</feature>
<protein>
    <submittedName>
        <fullName evidence="3">DUF3068 domain-containing protein</fullName>
    </submittedName>
</protein>
<dbReference type="Proteomes" id="UP001185899">
    <property type="component" value="Unassembled WGS sequence"/>
</dbReference>
<keyword evidence="2" id="KW-0812">Transmembrane</keyword>
<comment type="caution">
    <text evidence="3">The sequence shown here is derived from an EMBL/GenBank/DDBJ whole genome shotgun (WGS) entry which is preliminary data.</text>
</comment>
<sequence>MSRVRIAMCLLAGLGSFAIVVALLLPTLVYDRLAVTPLDIDATTVATTADGAGGEVLDSTTITGPGPLSIATDVPLVLQRYITVEDPSDADRVTFQVGATVRRADRDGDAGLLTASVDRVTSDRRTGLPVEPAGSLQTTVDSPAIPLPRTGLQHRFPFDTQPITYTVYDATAWTSFEANFVEELTMEGLPIYHFRSIVTEADLSTTTQSPINSVTLPASKWGLGDGDEPITMKRWYSNVRDIYVEPTSGSLVWGQETPYQYFARDPKVPEVTIFKASLALDETGRLEQVASARDAANKLEWVTTRGPLLGSAVGGVFLVGAVAAGVIGSRRARPPEPTRRQAEQAERASV</sequence>
<evidence type="ECO:0000256" key="2">
    <source>
        <dbReference type="SAM" id="Phobius"/>
    </source>
</evidence>
<evidence type="ECO:0000313" key="4">
    <source>
        <dbReference type="Proteomes" id="UP001185899"/>
    </source>
</evidence>
<accession>A0ABU4B1B3</accession>
<gene>
    <name evidence="3" type="ORF">R3P95_17135</name>
</gene>
<reference evidence="3 4" key="1">
    <citation type="submission" date="2023-10" db="EMBL/GenBank/DDBJ databases">
        <title>Development of a sustainable strategy for remediation of hydrocarbon-contaminated territories based on the waste exchange concept.</title>
        <authorList>
            <person name="Krivoruchko A."/>
        </authorList>
    </citation>
    <scope>NUCLEOTIDE SEQUENCE [LARGE SCALE GENOMIC DNA]</scope>
    <source>
        <strain evidence="3 4">IEGM 1322</strain>
    </source>
</reference>
<name>A0ABU4B1B3_9NOCA</name>
<dbReference type="EMBL" id="JAWLKE010000006">
    <property type="protein sequence ID" value="MDV6232278.1"/>
    <property type="molecule type" value="Genomic_DNA"/>
</dbReference>
<dbReference type="RefSeq" id="WP_317548991.1">
    <property type="nucleotide sequence ID" value="NZ_JAWLKE010000006.1"/>
</dbReference>
<keyword evidence="2" id="KW-0472">Membrane</keyword>
<feature type="transmembrane region" description="Helical" evidence="2">
    <location>
        <begin position="308"/>
        <end position="329"/>
    </location>
</feature>
<evidence type="ECO:0000256" key="1">
    <source>
        <dbReference type="SAM" id="MobiDB-lite"/>
    </source>
</evidence>
<proteinExistence type="predicted"/>
<organism evidence="3 4">
    <name type="scientific">Rhodococcus cercidiphylli</name>
    <dbReference type="NCBI Taxonomy" id="489916"/>
    <lineage>
        <taxon>Bacteria</taxon>
        <taxon>Bacillati</taxon>
        <taxon>Actinomycetota</taxon>
        <taxon>Actinomycetes</taxon>
        <taxon>Mycobacteriales</taxon>
        <taxon>Nocardiaceae</taxon>
        <taxon>Rhodococcus</taxon>
    </lineage>
</organism>
<keyword evidence="4" id="KW-1185">Reference proteome</keyword>
<dbReference type="Pfam" id="PF11271">
    <property type="entry name" value="PorA"/>
    <property type="match status" value="1"/>
</dbReference>
<keyword evidence="2" id="KW-1133">Transmembrane helix</keyword>
<feature type="compositionally biased region" description="Basic and acidic residues" evidence="1">
    <location>
        <begin position="333"/>
        <end position="350"/>
    </location>
</feature>
<evidence type="ECO:0000313" key="3">
    <source>
        <dbReference type="EMBL" id="MDV6232278.1"/>
    </source>
</evidence>
<dbReference type="InterPro" id="IPR021424">
    <property type="entry name" value="PorA"/>
</dbReference>